<accession>A0A7C2ASZ8</accession>
<dbReference type="EMBL" id="DSJL01000011">
    <property type="protein sequence ID" value="HEF65422.1"/>
    <property type="molecule type" value="Genomic_DNA"/>
</dbReference>
<dbReference type="Gene3D" id="1.10.10.10">
    <property type="entry name" value="Winged helix-like DNA-binding domain superfamily/Winged helix DNA-binding domain"/>
    <property type="match status" value="1"/>
</dbReference>
<dbReference type="PANTHER" id="PTHR34824:SF1">
    <property type="entry name" value="HEAT-INDUCIBLE TRANSCRIPTION REPRESSOR HRCA"/>
    <property type="match status" value="1"/>
</dbReference>
<evidence type="ECO:0000313" key="8">
    <source>
        <dbReference type="EMBL" id="HEF65422.1"/>
    </source>
</evidence>
<name>A0A7C2ASZ8_THERO</name>
<proteinExistence type="inferred from homology"/>
<dbReference type="SUPFAM" id="SSF46785">
    <property type="entry name" value="Winged helix' DNA-binding domain"/>
    <property type="match status" value="1"/>
</dbReference>
<evidence type="ECO:0000259" key="6">
    <source>
        <dbReference type="Pfam" id="PF01628"/>
    </source>
</evidence>
<dbReference type="HAMAP" id="MF_00081">
    <property type="entry name" value="HrcA"/>
    <property type="match status" value="1"/>
</dbReference>
<dbReference type="InterPro" id="IPR029016">
    <property type="entry name" value="GAF-like_dom_sf"/>
</dbReference>
<organism evidence="8">
    <name type="scientific">Thermomicrobium roseum</name>
    <dbReference type="NCBI Taxonomy" id="500"/>
    <lineage>
        <taxon>Bacteria</taxon>
        <taxon>Pseudomonadati</taxon>
        <taxon>Thermomicrobiota</taxon>
        <taxon>Thermomicrobia</taxon>
        <taxon>Thermomicrobiales</taxon>
        <taxon>Thermomicrobiaceae</taxon>
        <taxon>Thermomicrobium</taxon>
    </lineage>
</organism>
<dbReference type="InterPro" id="IPR036390">
    <property type="entry name" value="WH_DNA-bd_sf"/>
</dbReference>
<keyword evidence="1 5" id="KW-0678">Repressor</keyword>
<dbReference type="Gene3D" id="3.30.450.40">
    <property type="match status" value="1"/>
</dbReference>
<evidence type="ECO:0000256" key="5">
    <source>
        <dbReference type="HAMAP-Rule" id="MF_00081"/>
    </source>
</evidence>
<dbReference type="Gene3D" id="3.30.390.60">
    <property type="entry name" value="Heat-inducible transcription repressor hrca homolog, domain 3"/>
    <property type="match status" value="1"/>
</dbReference>
<protein>
    <recommendedName>
        <fullName evidence="5">Heat-inducible transcription repressor HrcA</fullName>
    </recommendedName>
</protein>
<dbReference type="GO" id="GO:0045892">
    <property type="term" value="P:negative regulation of DNA-templated transcription"/>
    <property type="evidence" value="ECO:0007669"/>
    <property type="project" value="UniProtKB-UniRule"/>
</dbReference>
<dbReference type="InterPro" id="IPR021153">
    <property type="entry name" value="HrcA_C"/>
</dbReference>
<dbReference type="InterPro" id="IPR002571">
    <property type="entry name" value="HrcA"/>
</dbReference>
<dbReference type="AlphaFoldDB" id="A0A7C2ASZ8"/>
<keyword evidence="3 5" id="KW-0346">Stress response</keyword>
<evidence type="ECO:0000256" key="4">
    <source>
        <dbReference type="ARBA" id="ARBA00023163"/>
    </source>
</evidence>
<comment type="similarity">
    <text evidence="5">Belongs to the HrcA family.</text>
</comment>
<reference evidence="8" key="1">
    <citation type="journal article" date="2020" name="mSystems">
        <title>Genome- and Community-Level Interaction Insights into Carbon Utilization and Element Cycling Functions of Hydrothermarchaeota in Hydrothermal Sediment.</title>
        <authorList>
            <person name="Zhou Z."/>
            <person name="Liu Y."/>
            <person name="Xu W."/>
            <person name="Pan J."/>
            <person name="Luo Z.H."/>
            <person name="Li M."/>
        </authorList>
    </citation>
    <scope>NUCLEOTIDE SEQUENCE [LARGE SCALE GENOMIC DNA]</scope>
    <source>
        <strain evidence="8">SpSt-222</strain>
    </source>
</reference>
<dbReference type="PANTHER" id="PTHR34824">
    <property type="entry name" value="HEAT-INDUCIBLE TRANSCRIPTION REPRESSOR HRCA"/>
    <property type="match status" value="1"/>
</dbReference>
<dbReference type="InterPro" id="IPR036388">
    <property type="entry name" value="WH-like_DNA-bd_sf"/>
</dbReference>
<evidence type="ECO:0000256" key="2">
    <source>
        <dbReference type="ARBA" id="ARBA00023015"/>
    </source>
</evidence>
<dbReference type="InterPro" id="IPR005104">
    <property type="entry name" value="WHTH_HrcA_DNA-bd"/>
</dbReference>
<dbReference type="Pfam" id="PF01628">
    <property type="entry name" value="HrcA"/>
    <property type="match status" value="1"/>
</dbReference>
<evidence type="ECO:0000256" key="3">
    <source>
        <dbReference type="ARBA" id="ARBA00023016"/>
    </source>
</evidence>
<sequence>MSVQLTERQRQILRHVVEEYLRSGRAVGSKALLERVSLGVSPATVRNDMSVLEALDFLTQPHTSAGRVPTEHGLRYYVQYLMEEGELTPEEQLMIRHQFRQVEQQVPSWLKLAASVLADTSGNVGLVTPPRARVERLRHFELISLRPRVVLLVLVTQSGAIHQSLLDLAEPLEQERLSALSRVLNPELRWLDRQAIERRASGAEPLVALVLRRIAEALRFIEQQQRSELYAEGLEYVVRQPEFAQAQLAQVLLEVLRGGMLLTWLLPRLDPSEGVRVLIGSDLALRELRPFSLVLSSYRSGADVTGWLGVLGPQRMAYARAIAAVRFLSSVVSELMSELSGEPEWEGVR</sequence>
<dbReference type="Pfam" id="PF03444">
    <property type="entry name" value="WHD_HrcA"/>
    <property type="match status" value="1"/>
</dbReference>
<comment type="caution">
    <text evidence="8">The sequence shown here is derived from an EMBL/GenBank/DDBJ whole genome shotgun (WGS) entry which is preliminary data.</text>
</comment>
<dbReference type="SUPFAM" id="SSF55781">
    <property type="entry name" value="GAF domain-like"/>
    <property type="match status" value="1"/>
</dbReference>
<dbReference type="NCBIfam" id="TIGR00331">
    <property type="entry name" value="hrcA"/>
    <property type="match status" value="1"/>
</dbReference>
<evidence type="ECO:0000256" key="1">
    <source>
        <dbReference type="ARBA" id="ARBA00022491"/>
    </source>
</evidence>
<comment type="function">
    <text evidence="5">Negative regulator of class I heat shock genes (grpE-dnaK-dnaJ and groELS operons). Prevents heat-shock induction of these operons.</text>
</comment>
<dbReference type="InterPro" id="IPR023120">
    <property type="entry name" value="WHTH_transcript_rep_HrcA_IDD"/>
</dbReference>
<dbReference type="GO" id="GO:0003677">
    <property type="term" value="F:DNA binding"/>
    <property type="evidence" value="ECO:0007669"/>
    <property type="project" value="InterPro"/>
</dbReference>
<keyword evidence="4 5" id="KW-0804">Transcription</keyword>
<dbReference type="PIRSF" id="PIRSF005485">
    <property type="entry name" value="HrcA"/>
    <property type="match status" value="1"/>
</dbReference>
<evidence type="ECO:0000259" key="7">
    <source>
        <dbReference type="Pfam" id="PF03444"/>
    </source>
</evidence>
<feature type="domain" description="Heat-inducible transcription repressor HrcA C-terminal" evidence="6">
    <location>
        <begin position="109"/>
        <end position="322"/>
    </location>
</feature>
<keyword evidence="2 5" id="KW-0805">Transcription regulation</keyword>
<gene>
    <name evidence="5 8" type="primary">hrcA</name>
    <name evidence="8" type="ORF">ENP47_07475</name>
</gene>
<feature type="domain" description="Winged helix-turn-helix transcription repressor HrcA DNA-binding" evidence="7">
    <location>
        <begin position="4"/>
        <end position="71"/>
    </location>
</feature>